<organism evidence="1 2">
    <name type="scientific">Chitinimonas arctica</name>
    <dbReference type="NCBI Taxonomy" id="2594795"/>
    <lineage>
        <taxon>Bacteria</taxon>
        <taxon>Pseudomonadati</taxon>
        <taxon>Pseudomonadota</taxon>
        <taxon>Betaproteobacteria</taxon>
        <taxon>Neisseriales</taxon>
        <taxon>Chitinibacteraceae</taxon>
        <taxon>Chitinimonas</taxon>
    </lineage>
</organism>
<dbReference type="AlphaFoldDB" id="A0A516SK93"/>
<keyword evidence="2" id="KW-1185">Reference proteome</keyword>
<gene>
    <name evidence="1" type="ORF">FNU76_19900</name>
</gene>
<proteinExistence type="predicted"/>
<sequence length="111" mass="12333">MVPVALVSTDAAMLKRLHVAEDQVAFPYPAVLGYRRLMAGVKEMLHPHGPRPDVGVRFKNGSVKVIEGASKTENPARLASRNLDKMHLEKMTDASVKVNNWAVWINRIFGN</sequence>
<reference evidence="2" key="1">
    <citation type="submission" date="2019-07" db="EMBL/GenBank/DDBJ databases">
        <title>Chitinimonas sp. nov., isolated from Ny-Alesund, arctica soil.</title>
        <authorList>
            <person name="Xu Q."/>
            <person name="Peng F."/>
        </authorList>
    </citation>
    <scope>NUCLEOTIDE SEQUENCE [LARGE SCALE GENOMIC DNA]</scope>
    <source>
        <strain evidence="2">R3-44</strain>
    </source>
</reference>
<evidence type="ECO:0000313" key="1">
    <source>
        <dbReference type="EMBL" id="QDQ28438.1"/>
    </source>
</evidence>
<dbReference type="KEGG" id="cari:FNU76_19900"/>
<name>A0A516SK93_9NEIS</name>
<evidence type="ECO:0000313" key="2">
    <source>
        <dbReference type="Proteomes" id="UP000317550"/>
    </source>
</evidence>
<protein>
    <submittedName>
        <fullName evidence="1">Uncharacterized protein</fullName>
    </submittedName>
</protein>
<dbReference type="EMBL" id="CP041730">
    <property type="protein sequence ID" value="QDQ28438.1"/>
    <property type="molecule type" value="Genomic_DNA"/>
</dbReference>
<dbReference type="Proteomes" id="UP000317550">
    <property type="component" value="Chromosome"/>
</dbReference>
<accession>A0A516SK93</accession>